<keyword evidence="3" id="KW-1185">Reference proteome</keyword>
<name>A0A1V0TXT6_9ACTN</name>
<feature type="region of interest" description="Disordered" evidence="1">
    <location>
        <begin position="1"/>
        <end position="88"/>
    </location>
</feature>
<proteinExistence type="predicted"/>
<dbReference type="AlphaFoldDB" id="A0A1V0TXT6"/>
<accession>A0A1V0TXT6</accession>
<dbReference type="STRING" id="553510.B1H19_29035"/>
<organism evidence="2 3">
    <name type="scientific">Streptomyces gilvosporeus</name>
    <dbReference type="NCBI Taxonomy" id="553510"/>
    <lineage>
        <taxon>Bacteria</taxon>
        <taxon>Bacillati</taxon>
        <taxon>Actinomycetota</taxon>
        <taxon>Actinomycetes</taxon>
        <taxon>Kitasatosporales</taxon>
        <taxon>Streptomycetaceae</taxon>
        <taxon>Streptomyces</taxon>
    </lineage>
</organism>
<feature type="compositionally biased region" description="Pro residues" evidence="1">
    <location>
        <begin position="50"/>
        <end position="63"/>
    </location>
</feature>
<reference evidence="2 3" key="1">
    <citation type="submission" date="2017-04" db="EMBL/GenBank/DDBJ databases">
        <title>Complete Genome Sequence of Streptomyces gilvosporeus F607, a Capable Producer of Natamycin.</title>
        <authorList>
            <person name="Zong G."/>
            <person name="Zhong C."/>
            <person name="Fu J."/>
            <person name="Qin R."/>
            <person name="Cao G."/>
        </authorList>
    </citation>
    <scope>NUCLEOTIDE SEQUENCE [LARGE SCALE GENOMIC DNA]</scope>
    <source>
        <strain evidence="2 3">F607</strain>
    </source>
</reference>
<evidence type="ECO:0000256" key="1">
    <source>
        <dbReference type="SAM" id="MobiDB-lite"/>
    </source>
</evidence>
<dbReference type="KEGG" id="sgv:B1H19_29035"/>
<evidence type="ECO:0000313" key="2">
    <source>
        <dbReference type="EMBL" id="ARF57697.1"/>
    </source>
</evidence>
<dbReference type="EMBL" id="CP020569">
    <property type="protein sequence ID" value="ARF57697.1"/>
    <property type="molecule type" value="Genomic_DNA"/>
</dbReference>
<protein>
    <submittedName>
        <fullName evidence="2">Uncharacterized protein</fullName>
    </submittedName>
</protein>
<sequence>MDSDGHPLGRTAVQAPAGAPPGAGPAAARSGHPRSGARRVPPSVRTPEWPIRPVPGWPKPSPGRPMAHTRAHARRFPAVPLVQPPRIG</sequence>
<gene>
    <name evidence="2" type="ORF">B1H19_29035</name>
</gene>
<dbReference type="Proteomes" id="UP000192726">
    <property type="component" value="Chromosome"/>
</dbReference>
<evidence type="ECO:0000313" key="3">
    <source>
        <dbReference type="Proteomes" id="UP000192726"/>
    </source>
</evidence>